<proteinExistence type="predicted"/>
<dbReference type="EMBL" id="JAOVZO020000014">
    <property type="protein sequence ID" value="MDC8012828.1"/>
    <property type="molecule type" value="Genomic_DNA"/>
</dbReference>
<dbReference type="RefSeq" id="WP_263545246.1">
    <property type="nucleotide sequence ID" value="NZ_JAOVZO020000014.1"/>
</dbReference>
<reference evidence="4" key="1">
    <citation type="submission" date="2023-02" db="EMBL/GenBank/DDBJ databases">
        <title>Tahibacter soli sp. nov. isolated from soil.</title>
        <authorList>
            <person name="Baek J.H."/>
            <person name="Lee J.K."/>
            <person name="Choi D.G."/>
            <person name="Jeon C.O."/>
        </authorList>
    </citation>
    <scope>NUCLEOTIDE SEQUENCE</scope>
    <source>
        <strain evidence="4">BL</strain>
    </source>
</reference>
<accession>A0A9X3YLC9</accession>
<dbReference type="PANTHER" id="PTHR44591">
    <property type="entry name" value="STRESS RESPONSE REGULATOR PROTEIN 1"/>
    <property type="match status" value="1"/>
</dbReference>
<dbReference type="Gene3D" id="1.10.3210.10">
    <property type="entry name" value="Hypothetical protein af1432"/>
    <property type="match status" value="1"/>
</dbReference>
<dbReference type="PROSITE" id="PS50110">
    <property type="entry name" value="RESPONSE_REGULATORY"/>
    <property type="match status" value="1"/>
</dbReference>
<dbReference type="SMART" id="SM00448">
    <property type="entry name" value="REC"/>
    <property type="match status" value="1"/>
</dbReference>
<dbReference type="PANTHER" id="PTHR44591:SF19">
    <property type="entry name" value="TWO-COMPONENT RESPONSE REGULATOR-RELATED"/>
    <property type="match status" value="1"/>
</dbReference>
<comment type="caution">
    <text evidence="4">The sequence shown here is derived from an EMBL/GenBank/DDBJ whole genome shotgun (WGS) entry which is preliminary data.</text>
</comment>
<sequence>MTATQPRILCVDDEPNLLSALYRTLCEDYDVTTAHGGAEALAILAREAPFEVVVSDMRMPQMDGAAFLARVKEGWPDAVRVLLTGQTDMTQAISAINEGAIFRYLAKPCPQEELRRTLESAVAKYRCDQNERHLLESTLTALVKTLTEILALATPWAFHRSSIAVACVRHALPRLRWRNPWIYEVAASLSQIGCIGIPRDVLIRDAARRPLTAPESKLIAEHPDAASKLLAAIPRLEKVAQIVRYQGAPPPRGTDPEVQRGAELLRAVLTLERNASLGQGGRVRQQLEAIYPALPDEVVGALADFRGAVSEMRIAFVAELRPGWVLEQDVYTTTGMLLLSKGHELTDTAILALRRQLACNALAEPIHVRCHAPARAEA</sequence>
<dbReference type="InterPro" id="IPR050595">
    <property type="entry name" value="Bact_response_regulator"/>
</dbReference>
<dbReference type="Gene3D" id="3.40.50.2300">
    <property type="match status" value="1"/>
</dbReference>
<dbReference type="CDD" id="cd17569">
    <property type="entry name" value="REC_HupR-like"/>
    <property type="match status" value="1"/>
</dbReference>
<feature type="domain" description="Response regulatory" evidence="3">
    <location>
        <begin position="7"/>
        <end position="122"/>
    </location>
</feature>
<protein>
    <submittedName>
        <fullName evidence="4">Response regulator</fullName>
    </submittedName>
</protein>
<keyword evidence="1 2" id="KW-0597">Phosphoprotein</keyword>
<dbReference type="InterPro" id="IPR011006">
    <property type="entry name" value="CheY-like_superfamily"/>
</dbReference>
<evidence type="ECO:0000313" key="4">
    <source>
        <dbReference type="EMBL" id="MDC8012828.1"/>
    </source>
</evidence>
<evidence type="ECO:0000256" key="2">
    <source>
        <dbReference type="PROSITE-ProRule" id="PRU00169"/>
    </source>
</evidence>
<evidence type="ECO:0000256" key="1">
    <source>
        <dbReference type="ARBA" id="ARBA00022553"/>
    </source>
</evidence>
<evidence type="ECO:0000259" key="3">
    <source>
        <dbReference type="PROSITE" id="PS50110"/>
    </source>
</evidence>
<dbReference type="Proteomes" id="UP001139971">
    <property type="component" value="Unassembled WGS sequence"/>
</dbReference>
<keyword evidence="5" id="KW-1185">Reference proteome</keyword>
<name>A0A9X3YLC9_9GAMM</name>
<dbReference type="InterPro" id="IPR001789">
    <property type="entry name" value="Sig_transdc_resp-reg_receiver"/>
</dbReference>
<evidence type="ECO:0000313" key="5">
    <source>
        <dbReference type="Proteomes" id="UP001139971"/>
    </source>
</evidence>
<organism evidence="4 5">
    <name type="scientific">Tahibacter soli</name>
    <dbReference type="NCBI Taxonomy" id="2983605"/>
    <lineage>
        <taxon>Bacteria</taxon>
        <taxon>Pseudomonadati</taxon>
        <taxon>Pseudomonadota</taxon>
        <taxon>Gammaproteobacteria</taxon>
        <taxon>Lysobacterales</taxon>
        <taxon>Rhodanobacteraceae</taxon>
        <taxon>Tahibacter</taxon>
    </lineage>
</organism>
<dbReference type="SUPFAM" id="SSF52172">
    <property type="entry name" value="CheY-like"/>
    <property type="match status" value="1"/>
</dbReference>
<dbReference type="GO" id="GO:0000160">
    <property type="term" value="P:phosphorelay signal transduction system"/>
    <property type="evidence" value="ECO:0007669"/>
    <property type="project" value="InterPro"/>
</dbReference>
<dbReference type="Pfam" id="PF00072">
    <property type="entry name" value="Response_reg"/>
    <property type="match status" value="1"/>
</dbReference>
<dbReference type="AlphaFoldDB" id="A0A9X3YLC9"/>
<gene>
    <name evidence="4" type="ORF">OD750_009755</name>
</gene>
<feature type="modified residue" description="4-aspartylphosphate" evidence="2">
    <location>
        <position position="56"/>
    </location>
</feature>
<dbReference type="Pfam" id="PF13487">
    <property type="entry name" value="HD_5"/>
    <property type="match status" value="1"/>
</dbReference>